<dbReference type="Gene3D" id="3.80.10.10">
    <property type="entry name" value="Ribonuclease Inhibitor"/>
    <property type="match status" value="1"/>
</dbReference>
<dbReference type="PaxDb" id="30732-ENSOMEP00000034464"/>
<proteinExistence type="predicted"/>
<sequence length="244" mass="26293">MASSLPGVTAWSGGTSSASNKDCVQVETGSGGLTVRCSGLRLTQVPLGLSNRTFFLLLNRNLLRSLPPKSFSGLLQLHELDLSNNQLSTLEPGCFYGLEDSLRLLDLSSNRLSWLEPQAFAGLQVQVNFTHNPWHCDCSMQVSPTCAGEGARAAHMLMTSYLDADVRVSDGSGSIFSRESGVPDIRHPKRWNRRPPAGLTGGGLGPVPVCEENHGCADSDHHVPLVLHARLLPDLLRPSERGVC</sequence>
<dbReference type="Proteomes" id="UP000261560">
    <property type="component" value="Unplaced"/>
</dbReference>
<protein>
    <submittedName>
        <fullName evidence="5">Leucine rich repeat containing 3Cb</fullName>
    </submittedName>
</protein>
<dbReference type="Pfam" id="PF13855">
    <property type="entry name" value="LRR_8"/>
    <property type="match status" value="1"/>
</dbReference>
<dbReference type="PANTHER" id="PTHR24369">
    <property type="entry name" value="ANTIGEN BSP, PUTATIVE-RELATED"/>
    <property type="match status" value="1"/>
</dbReference>
<evidence type="ECO:0000256" key="4">
    <source>
        <dbReference type="SAM" id="MobiDB-lite"/>
    </source>
</evidence>
<dbReference type="SMART" id="SM00369">
    <property type="entry name" value="LRR_TYP"/>
    <property type="match status" value="3"/>
</dbReference>
<dbReference type="InterPro" id="IPR050541">
    <property type="entry name" value="LRR_TM_domain-containing"/>
</dbReference>
<reference evidence="5" key="1">
    <citation type="submission" date="2025-08" db="UniProtKB">
        <authorList>
            <consortium name="Ensembl"/>
        </authorList>
    </citation>
    <scope>IDENTIFICATION</scope>
</reference>
<keyword evidence="1" id="KW-0433">Leucine-rich repeat</keyword>
<dbReference type="InterPro" id="IPR001611">
    <property type="entry name" value="Leu-rich_rpt"/>
</dbReference>
<organism evidence="5 6">
    <name type="scientific">Oryzias melastigma</name>
    <name type="common">Marine medaka</name>
    <dbReference type="NCBI Taxonomy" id="30732"/>
    <lineage>
        <taxon>Eukaryota</taxon>
        <taxon>Metazoa</taxon>
        <taxon>Chordata</taxon>
        <taxon>Craniata</taxon>
        <taxon>Vertebrata</taxon>
        <taxon>Euteleostomi</taxon>
        <taxon>Actinopterygii</taxon>
        <taxon>Neopterygii</taxon>
        <taxon>Teleostei</taxon>
        <taxon>Neoteleostei</taxon>
        <taxon>Acanthomorphata</taxon>
        <taxon>Ovalentaria</taxon>
        <taxon>Atherinomorphae</taxon>
        <taxon>Beloniformes</taxon>
        <taxon>Adrianichthyidae</taxon>
        <taxon>Oryziinae</taxon>
        <taxon>Oryzias</taxon>
    </lineage>
</organism>
<accession>A0A3B3DYD4</accession>
<keyword evidence="2" id="KW-0732">Signal</keyword>
<dbReference type="STRING" id="30732.ENSOMEP00000034464"/>
<name>A0A3B3DYD4_ORYME</name>
<dbReference type="SUPFAM" id="SSF52058">
    <property type="entry name" value="L domain-like"/>
    <property type="match status" value="1"/>
</dbReference>
<dbReference type="AlphaFoldDB" id="A0A3B3DYD4"/>
<dbReference type="PRINTS" id="PR00019">
    <property type="entry name" value="LEURICHRPT"/>
</dbReference>
<reference evidence="5" key="2">
    <citation type="submission" date="2025-09" db="UniProtKB">
        <authorList>
            <consortium name="Ensembl"/>
        </authorList>
    </citation>
    <scope>IDENTIFICATION</scope>
</reference>
<dbReference type="InterPro" id="IPR032675">
    <property type="entry name" value="LRR_dom_sf"/>
</dbReference>
<evidence type="ECO:0000256" key="3">
    <source>
        <dbReference type="ARBA" id="ARBA00022737"/>
    </source>
</evidence>
<keyword evidence="6" id="KW-1185">Reference proteome</keyword>
<dbReference type="PANTHER" id="PTHR24369:SF210">
    <property type="entry name" value="CHAOPTIN-RELATED"/>
    <property type="match status" value="1"/>
</dbReference>
<dbReference type="InterPro" id="IPR003591">
    <property type="entry name" value="Leu-rich_rpt_typical-subtyp"/>
</dbReference>
<evidence type="ECO:0000256" key="2">
    <source>
        <dbReference type="ARBA" id="ARBA00022729"/>
    </source>
</evidence>
<keyword evidence="3" id="KW-0677">Repeat</keyword>
<dbReference type="PROSITE" id="PS51450">
    <property type="entry name" value="LRR"/>
    <property type="match status" value="1"/>
</dbReference>
<evidence type="ECO:0000256" key="1">
    <source>
        <dbReference type="ARBA" id="ARBA00022614"/>
    </source>
</evidence>
<dbReference type="Ensembl" id="ENSOMET00000035608.1">
    <property type="protein sequence ID" value="ENSOMEP00000034464.1"/>
    <property type="gene ID" value="ENSOMEG00000021108.1"/>
</dbReference>
<evidence type="ECO:0000313" key="5">
    <source>
        <dbReference type="Ensembl" id="ENSOMEP00000034464.1"/>
    </source>
</evidence>
<evidence type="ECO:0000313" key="6">
    <source>
        <dbReference type="Proteomes" id="UP000261560"/>
    </source>
</evidence>
<dbReference type="GO" id="GO:0005886">
    <property type="term" value="C:plasma membrane"/>
    <property type="evidence" value="ECO:0007669"/>
    <property type="project" value="TreeGrafter"/>
</dbReference>
<feature type="region of interest" description="Disordered" evidence="4">
    <location>
        <begin position="1"/>
        <end position="20"/>
    </location>
</feature>
<dbReference type="GeneTree" id="ENSGT00940000164208"/>